<name>A0A418SQ56_9RHOB</name>
<sequence>MTDDDGEEGADLFTPHAPSVLTLCVKMIIISLIVERFIRHKTFTFDAIDADKDANSLHEMLFIAGTYLSDNCVLPVL</sequence>
<gene>
    <name evidence="2" type="ORF">D3P04_16705</name>
</gene>
<evidence type="ECO:0000313" key="2">
    <source>
        <dbReference type="EMBL" id="RJE83100.1"/>
    </source>
</evidence>
<reference evidence="3" key="1">
    <citation type="submission" date="2018-09" db="EMBL/GenBank/DDBJ databases">
        <title>Acidovorax cavernicola nov. sp. isolated from Gruta de las Maravillas (Aracena, Spain).</title>
        <authorList>
            <person name="Jurado V."/>
            <person name="Gutierrez-Patricio S."/>
            <person name="Gonzalez-Pimentel J.L."/>
            <person name="Miller A.Z."/>
            <person name="Laiz L."/>
            <person name="Saiz-Jimenez C."/>
        </authorList>
    </citation>
    <scope>NUCLEOTIDE SEQUENCE [LARGE SCALE GENOMIC DNA]</scope>
    <source>
        <strain evidence="3">1011MAR3C25</strain>
    </source>
</reference>
<dbReference type="AlphaFoldDB" id="A0A418SQ56"/>
<protein>
    <submittedName>
        <fullName evidence="2">Uncharacterized protein</fullName>
    </submittedName>
</protein>
<accession>A0A418SQ56</accession>
<keyword evidence="1" id="KW-0472">Membrane</keyword>
<feature type="transmembrane region" description="Helical" evidence="1">
    <location>
        <begin position="20"/>
        <end position="38"/>
    </location>
</feature>
<dbReference type="EMBL" id="QZCG01000012">
    <property type="protein sequence ID" value="RJE83100.1"/>
    <property type="molecule type" value="Genomic_DNA"/>
</dbReference>
<keyword evidence="1" id="KW-0812">Transmembrane</keyword>
<evidence type="ECO:0000313" key="3">
    <source>
        <dbReference type="Proteomes" id="UP000284202"/>
    </source>
</evidence>
<dbReference type="Proteomes" id="UP000284202">
    <property type="component" value="Unassembled WGS sequence"/>
</dbReference>
<evidence type="ECO:0000256" key="1">
    <source>
        <dbReference type="SAM" id="Phobius"/>
    </source>
</evidence>
<keyword evidence="1" id="KW-1133">Transmembrane helix</keyword>
<keyword evidence="3" id="KW-1185">Reference proteome</keyword>
<comment type="caution">
    <text evidence="2">The sequence shown here is derived from an EMBL/GenBank/DDBJ whole genome shotgun (WGS) entry which is preliminary data.</text>
</comment>
<dbReference type="RefSeq" id="WP_119750906.1">
    <property type="nucleotide sequence ID" value="NZ_QZCG01000012.1"/>
</dbReference>
<proteinExistence type="predicted"/>
<organism evidence="2 3">
    <name type="scientific">Paracoccus onubensis</name>
    <dbReference type="NCBI Taxonomy" id="1675788"/>
    <lineage>
        <taxon>Bacteria</taxon>
        <taxon>Pseudomonadati</taxon>
        <taxon>Pseudomonadota</taxon>
        <taxon>Alphaproteobacteria</taxon>
        <taxon>Rhodobacterales</taxon>
        <taxon>Paracoccaceae</taxon>
        <taxon>Paracoccus</taxon>
    </lineage>
</organism>